<evidence type="ECO:0000313" key="11">
    <source>
        <dbReference type="EMBL" id="CUA81490.1"/>
    </source>
</evidence>
<dbReference type="PANTHER" id="PTHR12589:SF7">
    <property type="entry name" value="6-PYRUVOYL TETRAHYDROBIOPTERIN SYNTHASE"/>
    <property type="match status" value="1"/>
</dbReference>
<proteinExistence type="inferred from homology"/>
<evidence type="ECO:0000256" key="8">
    <source>
        <dbReference type="ARBA" id="ARBA00023239"/>
    </source>
</evidence>
<gene>
    <name evidence="11" type="ORF">Ga0061063_0332</name>
</gene>
<keyword evidence="7" id="KW-0862">Zinc</keyword>
<evidence type="ECO:0000256" key="1">
    <source>
        <dbReference type="ARBA" id="ARBA00001947"/>
    </source>
</evidence>
<evidence type="ECO:0000256" key="9">
    <source>
        <dbReference type="ARBA" id="ARBA00031449"/>
    </source>
</evidence>
<keyword evidence="12" id="KW-1185">Reference proteome</keyword>
<dbReference type="SUPFAM" id="SSF55620">
    <property type="entry name" value="Tetrahydrobiopterin biosynthesis enzymes-like"/>
    <property type="match status" value="2"/>
</dbReference>
<evidence type="ECO:0000256" key="6">
    <source>
        <dbReference type="ARBA" id="ARBA00022723"/>
    </source>
</evidence>
<dbReference type="OrthoDB" id="9804698at2"/>
<comment type="cofactor">
    <cofactor evidence="1">
        <name>Zn(2+)</name>
        <dbReference type="ChEBI" id="CHEBI:29105"/>
    </cofactor>
</comment>
<dbReference type="Pfam" id="PF01242">
    <property type="entry name" value="PTPS"/>
    <property type="match status" value="2"/>
</dbReference>
<accession>A0A0K6GRZ6</accession>
<dbReference type="Gene3D" id="3.30.479.10">
    <property type="entry name" value="6-pyruvoyl tetrahydropterin synthase/QueD"/>
    <property type="match status" value="2"/>
</dbReference>
<dbReference type="InterPro" id="IPR038418">
    <property type="entry name" value="6-PTP_synth/QueD_sf"/>
</dbReference>
<dbReference type="PANTHER" id="PTHR12589">
    <property type="entry name" value="PYRUVOYL TETRAHYDROBIOPTERIN SYNTHASE"/>
    <property type="match status" value="1"/>
</dbReference>
<keyword evidence="6" id="KW-0479">Metal-binding</keyword>
<dbReference type="RefSeq" id="WP_055433104.1">
    <property type="nucleotide sequence ID" value="NZ_CYHA01000001.1"/>
</dbReference>
<sequence length="334" mass="36616">MTLSTLATARFEAARRLPASPDPRSQGLHGHGFRVCASSPQPGLAEALAAAVAPLDYTDLNTRFARPDDRTLAEALLRALPQGSRVALFGAPEHGVELDATEALVSYRTEFEAAHCLPHVPPGHKCGRLHGHGFGIRLVADADRHASADLVAAWAPLFLQLNHRYLNDLPGLDNPTSEVMARWLHAALLPRLPGLRWVEVHETRTAGSLFDGEHFLIWKEQRFESATPLDTEGRYTGHSYLVRLMLAGSLDETMGWLLDFGDVKDRFKPLYRQLDHNPLDTLPGLRSGSTGDVAGWIAGRLAPQLPELARVDLMTSARDGVSLCLAHGRPWPLL</sequence>
<dbReference type="InterPro" id="IPR007115">
    <property type="entry name" value="6-PTP_synth/QueD"/>
</dbReference>
<dbReference type="GO" id="GO:0046872">
    <property type="term" value="F:metal ion binding"/>
    <property type="evidence" value="ECO:0007669"/>
    <property type="project" value="UniProtKB-KW"/>
</dbReference>
<comment type="catalytic activity">
    <reaction evidence="10">
        <text>7,8-dihydroneopterin 3'-triphosphate + H2O = 6-carboxy-5,6,7,8-tetrahydropterin + triphosphate + acetaldehyde + 2 H(+)</text>
        <dbReference type="Rhea" id="RHEA:27966"/>
        <dbReference type="ChEBI" id="CHEBI:15343"/>
        <dbReference type="ChEBI" id="CHEBI:15377"/>
        <dbReference type="ChEBI" id="CHEBI:15378"/>
        <dbReference type="ChEBI" id="CHEBI:18036"/>
        <dbReference type="ChEBI" id="CHEBI:58462"/>
        <dbReference type="ChEBI" id="CHEBI:61032"/>
        <dbReference type="EC" id="4.1.2.50"/>
    </reaction>
</comment>
<evidence type="ECO:0000256" key="10">
    <source>
        <dbReference type="ARBA" id="ARBA00048807"/>
    </source>
</evidence>
<evidence type="ECO:0000256" key="3">
    <source>
        <dbReference type="ARBA" id="ARBA00008900"/>
    </source>
</evidence>
<protein>
    <recommendedName>
        <fullName evidence="5">6-carboxy-5,6,7,8-tetrahydropterin synthase</fullName>
        <ecNumber evidence="4">4.1.2.50</ecNumber>
    </recommendedName>
    <alternativeName>
        <fullName evidence="9">Queuosine biosynthesis protein QueD</fullName>
    </alternativeName>
</protein>
<keyword evidence="8" id="KW-0456">Lyase</keyword>
<dbReference type="UniPathway" id="UPA00391"/>
<evidence type="ECO:0000256" key="7">
    <source>
        <dbReference type="ARBA" id="ARBA00022833"/>
    </source>
</evidence>
<evidence type="ECO:0000256" key="2">
    <source>
        <dbReference type="ARBA" id="ARBA00005061"/>
    </source>
</evidence>
<name>A0A0K6GRZ6_9NEIS</name>
<evidence type="ECO:0000256" key="4">
    <source>
        <dbReference type="ARBA" id="ARBA00012982"/>
    </source>
</evidence>
<comment type="pathway">
    <text evidence="2">Purine metabolism; 7-cyano-7-deazaguanine biosynthesis.</text>
</comment>
<reference evidence="12" key="1">
    <citation type="submission" date="2015-08" db="EMBL/GenBank/DDBJ databases">
        <authorList>
            <person name="Varghese N."/>
        </authorList>
    </citation>
    <scope>NUCLEOTIDE SEQUENCE [LARGE SCALE GENOMIC DNA]</scope>
    <source>
        <strain evidence="12">DSM 17901</strain>
    </source>
</reference>
<dbReference type="GO" id="GO:0070497">
    <property type="term" value="F:6-carboxytetrahydropterin synthase activity"/>
    <property type="evidence" value="ECO:0007669"/>
    <property type="project" value="UniProtKB-EC"/>
</dbReference>
<organism evidence="11 12">
    <name type="scientific">Gulbenkiania indica</name>
    <dbReference type="NCBI Taxonomy" id="375574"/>
    <lineage>
        <taxon>Bacteria</taxon>
        <taxon>Pseudomonadati</taxon>
        <taxon>Pseudomonadota</taxon>
        <taxon>Betaproteobacteria</taxon>
        <taxon>Neisseriales</taxon>
        <taxon>Chromobacteriaceae</taxon>
        <taxon>Gulbenkiania</taxon>
    </lineage>
</organism>
<dbReference type="EMBL" id="CYHA01000001">
    <property type="protein sequence ID" value="CUA81490.1"/>
    <property type="molecule type" value="Genomic_DNA"/>
</dbReference>
<evidence type="ECO:0000256" key="5">
    <source>
        <dbReference type="ARBA" id="ARBA00018141"/>
    </source>
</evidence>
<dbReference type="AlphaFoldDB" id="A0A0K6GRZ6"/>
<dbReference type="EC" id="4.1.2.50" evidence="4"/>
<dbReference type="STRING" id="375574.GCA_001418035_00132"/>
<comment type="similarity">
    <text evidence="3">Belongs to the PTPS family. QueD subfamily.</text>
</comment>
<evidence type="ECO:0000313" key="12">
    <source>
        <dbReference type="Proteomes" id="UP000243535"/>
    </source>
</evidence>
<dbReference type="Proteomes" id="UP000243535">
    <property type="component" value="Unassembled WGS sequence"/>
</dbReference>